<evidence type="ECO:0000259" key="1">
    <source>
        <dbReference type="PROSITE" id="PS50181"/>
    </source>
</evidence>
<evidence type="ECO:0000313" key="3">
    <source>
        <dbReference type="Proteomes" id="UP001152607"/>
    </source>
</evidence>
<dbReference type="EMBL" id="CAOQHR010000003">
    <property type="protein sequence ID" value="CAI6332050.1"/>
    <property type="molecule type" value="Genomic_DNA"/>
</dbReference>
<reference evidence="2" key="1">
    <citation type="submission" date="2023-01" db="EMBL/GenBank/DDBJ databases">
        <authorList>
            <person name="Van Ghelder C."/>
            <person name="Rancurel C."/>
        </authorList>
    </citation>
    <scope>NUCLEOTIDE SEQUENCE</scope>
    <source>
        <strain evidence="2">CNCM I-4278</strain>
    </source>
</reference>
<dbReference type="InterPro" id="IPR036047">
    <property type="entry name" value="F-box-like_dom_sf"/>
</dbReference>
<keyword evidence="3" id="KW-1185">Reference proteome</keyword>
<feature type="domain" description="F-box" evidence="1">
    <location>
        <begin position="1"/>
        <end position="43"/>
    </location>
</feature>
<dbReference type="Proteomes" id="UP001152607">
    <property type="component" value="Unassembled WGS sequence"/>
</dbReference>
<dbReference type="OrthoDB" id="3792523at2759"/>
<dbReference type="InterPro" id="IPR001810">
    <property type="entry name" value="F-box_dom"/>
</dbReference>
<dbReference type="Gene3D" id="1.20.1280.50">
    <property type="match status" value="1"/>
</dbReference>
<sequence>MSELPRELYSEIFSYLEQRHLRSVAQTCRDFAALTKPMRFSQLHFHGDAQEDRYYVENDQHVSYPGRKQVVEIATIEAAVEDVLSLGIGPYVKQFVFAPKHYVEDFWLEYRQWVENEVEPDDAEDFHRMGDPSDYESDEEYMYVGMRRIAEERGARPAKERELVEAAETIWATKVEEQLSKAQANHDALVRMFESMTALRGIEVVHWCCSLEEYGIEDRCDQEVLEQFASCKTVWTQLNMLSSAIGDSGRRIAQLTLPGFDPLSITINPSLERLFGSLTMLSFNIDDLDFMSPSSSHNVANVIKLLSCATQTLQDLEFRNHSVPYPQLPPASEKDLNKLLVNTFQDLAEKKIAVFTNLKAFKLRSIILETTSFLAFLSSQPALQYASFEHVYLATTGYTWADVAQAMPLSCSKFYVSQCGHEIYSPQSPVAVNHIKPYHPFKEQFSPEKGWQANEAIFDREMKQQWERGVDRWGHKLHLRPMSTAEHEEWMQGIKMATRHAMIERL</sequence>
<gene>
    <name evidence="2" type="ORF">PDIGIT_LOCUS5079</name>
</gene>
<dbReference type="CDD" id="cd09917">
    <property type="entry name" value="F-box_SF"/>
    <property type="match status" value="1"/>
</dbReference>
<accession>A0A9W4XNZ9</accession>
<evidence type="ECO:0000313" key="2">
    <source>
        <dbReference type="EMBL" id="CAI6332050.1"/>
    </source>
</evidence>
<dbReference type="PROSITE" id="PS50181">
    <property type="entry name" value="FBOX"/>
    <property type="match status" value="1"/>
</dbReference>
<protein>
    <recommendedName>
        <fullName evidence="1">F-box domain-containing protein</fullName>
    </recommendedName>
</protein>
<name>A0A9W4XNZ9_9PLEO</name>
<organism evidence="2 3">
    <name type="scientific">Periconia digitata</name>
    <dbReference type="NCBI Taxonomy" id="1303443"/>
    <lineage>
        <taxon>Eukaryota</taxon>
        <taxon>Fungi</taxon>
        <taxon>Dikarya</taxon>
        <taxon>Ascomycota</taxon>
        <taxon>Pezizomycotina</taxon>
        <taxon>Dothideomycetes</taxon>
        <taxon>Pleosporomycetidae</taxon>
        <taxon>Pleosporales</taxon>
        <taxon>Massarineae</taxon>
        <taxon>Periconiaceae</taxon>
        <taxon>Periconia</taxon>
    </lineage>
</organism>
<dbReference type="AlphaFoldDB" id="A0A9W4XNZ9"/>
<proteinExistence type="predicted"/>
<dbReference type="SUPFAM" id="SSF81383">
    <property type="entry name" value="F-box domain"/>
    <property type="match status" value="1"/>
</dbReference>
<comment type="caution">
    <text evidence="2">The sequence shown here is derived from an EMBL/GenBank/DDBJ whole genome shotgun (WGS) entry which is preliminary data.</text>
</comment>
<dbReference type="Pfam" id="PF12937">
    <property type="entry name" value="F-box-like"/>
    <property type="match status" value="1"/>
</dbReference>